<name>A0ABQ8SJQ0_PERAM</name>
<feature type="region of interest" description="Disordered" evidence="1">
    <location>
        <begin position="42"/>
        <end position="66"/>
    </location>
</feature>
<gene>
    <name evidence="2" type="ORF">ANN_22943</name>
</gene>
<sequence>MPSTWAGSNPQPRAQKTRAVPTLPPRTTVEVWRGEIRRSWRELRSTSSSSYPSLGRSHLVRGQVSE</sequence>
<accession>A0ABQ8SJQ0</accession>
<evidence type="ECO:0000256" key="1">
    <source>
        <dbReference type="SAM" id="MobiDB-lite"/>
    </source>
</evidence>
<evidence type="ECO:0000313" key="3">
    <source>
        <dbReference type="Proteomes" id="UP001148838"/>
    </source>
</evidence>
<feature type="compositionally biased region" description="Polar residues" evidence="1">
    <location>
        <begin position="1"/>
        <end position="14"/>
    </location>
</feature>
<feature type="region of interest" description="Disordered" evidence="1">
    <location>
        <begin position="1"/>
        <end position="24"/>
    </location>
</feature>
<keyword evidence="3" id="KW-1185">Reference proteome</keyword>
<proteinExistence type="predicted"/>
<dbReference type="Proteomes" id="UP001148838">
    <property type="component" value="Unassembled WGS sequence"/>
</dbReference>
<comment type="caution">
    <text evidence="2">The sequence shown here is derived from an EMBL/GenBank/DDBJ whole genome shotgun (WGS) entry which is preliminary data.</text>
</comment>
<dbReference type="EMBL" id="JAJSOF020000025">
    <property type="protein sequence ID" value="KAJ4434383.1"/>
    <property type="molecule type" value="Genomic_DNA"/>
</dbReference>
<protein>
    <submittedName>
        <fullName evidence="2">Uncharacterized protein</fullName>
    </submittedName>
</protein>
<evidence type="ECO:0000313" key="2">
    <source>
        <dbReference type="EMBL" id="KAJ4434383.1"/>
    </source>
</evidence>
<organism evidence="2 3">
    <name type="scientific">Periplaneta americana</name>
    <name type="common">American cockroach</name>
    <name type="synonym">Blatta americana</name>
    <dbReference type="NCBI Taxonomy" id="6978"/>
    <lineage>
        <taxon>Eukaryota</taxon>
        <taxon>Metazoa</taxon>
        <taxon>Ecdysozoa</taxon>
        <taxon>Arthropoda</taxon>
        <taxon>Hexapoda</taxon>
        <taxon>Insecta</taxon>
        <taxon>Pterygota</taxon>
        <taxon>Neoptera</taxon>
        <taxon>Polyneoptera</taxon>
        <taxon>Dictyoptera</taxon>
        <taxon>Blattodea</taxon>
        <taxon>Blattoidea</taxon>
        <taxon>Blattidae</taxon>
        <taxon>Blattinae</taxon>
        <taxon>Periplaneta</taxon>
    </lineage>
</organism>
<reference evidence="2 3" key="1">
    <citation type="journal article" date="2022" name="Allergy">
        <title>Genome assembly and annotation of Periplaneta americana reveal a comprehensive cockroach allergen profile.</title>
        <authorList>
            <person name="Wang L."/>
            <person name="Xiong Q."/>
            <person name="Saelim N."/>
            <person name="Wang L."/>
            <person name="Nong W."/>
            <person name="Wan A.T."/>
            <person name="Shi M."/>
            <person name="Liu X."/>
            <person name="Cao Q."/>
            <person name="Hui J.H.L."/>
            <person name="Sookrung N."/>
            <person name="Leung T.F."/>
            <person name="Tungtrongchitr A."/>
            <person name="Tsui S.K.W."/>
        </authorList>
    </citation>
    <scope>NUCLEOTIDE SEQUENCE [LARGE SCALE GENOMIC DNA]</scope>
    <source>
        <strain evidence="2">PWHHKU_190912</strain>
    </source>
</reference>
<feature type="compositionally biased region" description="Low complexity" evidence="1">
    <location>
        <begin position="45"/>
        <end position="57"/>
    </location>
</feature>